<feature type="region of interest" description="Disordered" evidence="4">
    <location>
        <begin position="321"/>
        <end position="346"/>
    </location>
</feature>
<gene>
    <name evidence="6" type="ORF">CSSPJE1EN2_LOCUS14488</name>
</gene>
<keyword evidence="3" id="KW-0539">Nucleus</keyword>
<dbReference type="Proteomes" id="UP001497522">
    <property type="component" value="Chromosome 2"/>
</dbReference>
<dbReference type="PANTHER" id="PTHR46058:SF2">
    <property type="entry name" value="PROTEIN BREVIS RADIX-LIKE 3"/>
    <property type="match status" value="1"/>
</dbReference>
<feature type="compositionally biased region" description="Acidic residues" evidence="4">
    <location>
        <begin position="334"/>
        <end position="346"/>
    </location>
</feature>
<dbReference type="InterPro" id="IPR044532">
    <property type="entry name" value="BRX-like"/>
</dbReference>
<dbReference type="PANTHER" id="PTHR46058">
    <property type="entry name" value="PROTEIN BREVIS RADIX-LIKE 1"/>
    <property type="match status" value="1"/>
</dbReference>
<evidence type="ECO:0000256" key="4">
    <source>
        <dbReference type="SAM" id="MobiDB-lite"/>
    </source>
</evidence>
<name>A0ABP1B9I9_9BRYO</name>
<feature type="compositionally biased region" description="Basic and acidic residues" evidence="4">
    <location>
        <begin position="321"/>
        <end position="333"/>
    </location>
</feature>
<accession>A0ABP1B9I9</accession>
<feature type="region of interest" description="Disordered" evidence="4">
    <location>
        <begin position="12"/>
        <end position="31"/>
    </location>
</feature>
<evidence type="ECO:0000313" key="7">
    <source>
        <dbReference type="Proteomes" id="UP001497522"/>
    </source>
</evidence>
<sequence length="401" mass="44651">MSSRFLACIAPTTSSDEPIDSNHGENTSCDSRPDLQRLKSFTCQLKELASKVTASAYKLSCSKPCTASVYDQEAAQAVQYRAAPAVVSEYTPIDVHSGEFSLPSPRYHYPINPLKEDGSTAPSCTAVLHGSSMADRKHHSKKNWTQYRSQEKRSSEQVGRNGVGVRAAGAEQYSKVSHSNMGHLGGPCLPGKEWFSQVELGVFITFVTLSNGCNAFKRIRFSRDIFSKKEAESWWTENGNRVRAIYNVPPFQHTVTNDRISSSEDETSGASSYATPAYSPRGSQVLSRGDSMKSSRKGFSSAEVLALRDGTGTIKAAAVMDDRPDESEARESDECSENTCDESDENSWVEEDVPGVYLTLMNLPGGRRDLKRVRFSREKFTEQQAKIWWDENRNRIHMQYM</sequence>
<keyword evidence="7" id="KW-1185">Reference proteome</keyword>
<feature type="domain" description="BRX" evidence="5">
    <location>
        <begin position="346"/>
        <end position="401"/>
    </location>
</feature>
<comment type="subcellular location">
    <subcellularLocation>
        <location evidence="1">Nucleus</location>
    </subcellularLocation>
</comment>
<dbReference type="InterPro" id="IPR013591">
    <property type="entry name" value="Brevis_radix_dom"/>
</dbReference>
<reference evidence="6 7" key="1">
    <citation type="submission" date="2024-03" db="EMBL/GenBank/DDBJ databases">
        <authorList>
            <consortium name="ELIXIR-Norway"/>
            <consortium name="Elixir Norway"/>
        </authorList>
    </citation>
    <scope>NUCLEOTIDE SEQUENCE [LARGE SCALE GENOMIC DNA]</scope>
</reference>
<feature type="region of interest" description="Disordered" evidence="4">
    <location>
        <begin position="138"/>
        <end position="162"/>
    </location>
</feature>
<evidence type="ECO:0000256" key="1">
    <source>
        <dbReference type="ARBA" id="ARBA00004123"/>
    </source>
</evidence>
<dbReference type="PROSITE" id="PS51514">
    <property type="entry name" value="BRX"/>
    <property type="match status" value="2"/>
</dbReference>
<proteinExistence type="inferred from homology"/>
<feature type="region of interest" description="Disordered" evidence="4">
    <location>
        <begin position="256"/>
        <end position="295"/>
    </location>
</feature>
<evidence type="ECO:0000313" key="6">
    <source>
        <dbReference type="EMBL" id="CAK9871891.1"/>
    </source>
</evidence>
<organism evidence="6 7">
    <name type="scientific">Sphagnum jensenii</name>
    <dbReference type="NCBI Taxonomy" id="128206"/>
    <lineage>
        <taxon>Eukaryota</taxon>
        <taxon>Viridiplantae</taxon>
        <taxon>Streptophyta</taxon>
        <taxon>Embryophyta</taxon>
        <taxon>Bryophyta</taxon>
        <taxon>Sphagnophytina</taxon>
        <taxon>Sphagnopsida</taxon>
        <taxon>Sphagnales</taxon>
        <taxon>Sphagnaceae</taxon>
        <taxon>Sphagnum</taxon>
    </lineage>
</organism>
<evidence type="ECO:0000256" key="2">
    <source>
        <dbReference type="ARBA" id="ARBA00009057"/>
    </source>
</evidence>
<protein>
    <recommendedName>
        <fullName evidence="5">BRX domain-containing protein</fullName>
    </recommendedName>
</protein>
<evidence type="ECO:0000259" key="5">
    <source>
        <dbReference type="PROSITE" id="PS51514"/>
    </source>
</evidence>
<feature type="domain" description="BRX" evidence="5">
    <location>
        <begin position="192"/>
        <end position="247"/>
    </location>
</feature>
<evidence type="ECO:0000256" key="3">
    <source>
        <dbReference type="ARBA" id="ARBA00023242"/>
    </source>
</evidence>
<dbReference type="Pfam" id="PF08381">
    <property type="entry name" value="BRX"/>
    <property type="match status" value="2"/>
</dbReference>
<comment type="similarity">
    <text evidence="2">Belongs to the BRX family.</text>
</comment>
<dbReference type="EMBL" id="OZ023703">
    <property type="protein sequence ID" value="CAK9871891.1"/>
    <property type="molecule type" value="Genomic_DNA"/>
</dbReference>